<evidence type="ECO:0000256" key="1">
    <source>
        <dbReference type="ARBA" id="ARBA00022536"/>
    </source>
</evidence>
<dbReference type="FunFam" id="2.10.25.10:FF:000012">
    <property type="entry name" value="Delta-like protein"/>
    <property type="match status" value="1"/>
</dbReference>
<dbReference type="InterPro" id="IPR051022">
    <property type="entry name" value="Notch_Cell-Fate_Det"/>
</dbReference>
<dbReference type="FunFam" id="2.10.25.10:FF:000143">
    <property type="entry name" value="Protein crumbs 1"/>
    <property type="match status" value="2"/>
</dbReference>
<protein>
    <recommendedName>
        <fullName evidence="7">EGF-like domain-containing protein</fullName>
    </recommendedName>
</protein>
<reference evidence="8 9" key="1">
    <citation type="journal article" date="2023" name="J. Hered.">
        <title>Chromosome-level genome of the wood stork (Mycteria americana) provides insight into avian chromosome evolution.</title>
        <authorList>
            <person name="Flamio R. Jr."/>
            <person name="Ramstad K.M."/>
        </authorList>
    </citation>
    <scope>NUCLEOTIDE SEQUENCE [LARGE SCALE GENOMIC DNA]</scope>
    <source>
        <strain evidence="8">JAX WOST 10</strain>
    </source>
</reference>
<evidence type="ECO:0000256" key="2">
    <source>
        <dbReference type="ARBA" id="ARBA00022729"/>
    </source>
</evidence>
<dbReference type="InterPro" id="IPR000152">
    <property type="entry name" value="EGF-type_Asp/Asn_hydroxyl_site"/>
</dbReference>
<feature type="domain" description="EGF-like" evidence="7">
    <location>
        <begin position="12"/>
        <end position="51"/>
    </location>
</feature>
<evidence type="ECO:0000313" key="9">
    <source>
        <dbReference type="Proteomes" id="UP001333110"/>
    </source>
</evidence>
<feature type="domain" description="EGF-like" evidence="7">
    <location>
        <begin position="93"/>
        <end position="130"/>
    </location>
</feature>
<keyword evidence="3" id="KW-0677">Repeat</keyword>
<dbReference type="GO" id="GO:0032991">
    <property type="term" value="C:protein-containing complex"/>
    <property type="evidence" value="ECO:0007669"/>
    <property type="project" value="TreeGrafter"/>
</dbReference>
<dbReference type="GO" id="GO:0045197">
    <property type="term" value="P:establishment or maintenance of epithelial cell apical/basal polarity"/>
    <property type="evidence" value="ECO:0007669"/>
    <property type="project" value="TreeGrafter"/>
</dbReference>
<dbReference type="AlphaFoldDB" id="A0AAN7N9U7"/>
<dbReference type="FunFam" id="2.10.25.10:FF:000784">
    <property type="entry name" value="Uncharacterized protein"/>
    <property type="match status" value="1"/>
</dbReference>
<dbReference type="InterPro" id="IPR001881">
    <property type="entry name" value="EGF-like_Ca-bd_dom"/>
</dbReference>
<feature type="domain" description="EGF-like" evidence="7">
    <location>
        <begin position="208"/>
        <end position="244"/>
    </location>
</feature>
<feature type="disulfide bond" evidence="6">
    <location>
        <begin position="81"/>
        <end position="90"/>
    </location>
</feature>
<comment type="caution">
    <text evidence="6">Lacks conserved residue(s) required for the propagation of feature annotation.</text>
</comment>
<dbReference type="PROSITE" id="PS00010">
    <property type="entry name" value="ASX_HYDROXYL"/>
    <property type="match status" value="5"/>
</dbReference>
<dbReference type="SUPFAM" id="SSF57196">
    <property type="entry name" value="EGF/Laminin"/>
    <property type="match status" value="6"/>
</dbReference>
<feature type="disulfide bond" evidence="6">
    <location>
        <begin position="158"/>
        <end position="167"/>
    </location>
</feature>
<keyword evidence="1 6" id="KW-0245">EGF-like domain</keyword>
<dbReference type="SMART" id="SM00181">
    <property type="entry name" value="EGF"/>
    <property type="match status" value="8"/>
</dbReference>
<name>A0AAN7N9U7_MYCAM</name>
<feature type="disulfide bond" evidence="6">
    <location>
        <begin position="62"/>
        <end position="79"/>
    </location>
</feature>
<proteinExistence type="predicted"/>
<feature type="domain" description="EGF-like" evidence="7">
    <location>
        <begin position="246"/>
        <end position="282"/>
    </location>
</feature>
<dbReference type="InterPro" id="IPR018097">
    <property type="entry name" value="EGF_Ca-bd_CS"/>
</dbReference>
<dbReference type="CDD" id="cd00054">
    <property type="entry name" value="EGF_CA"/>
    <property type="match status" value="6"/>
</dbReference>
<evidence type="ECO:0000256" key="5">
    <source>
        <dbReference type="ARBA" id="ARBA00023180"/>
    </source>
</evidence>
<dbReference type="SMART" id="SM00179">
    <property type="entry name" value="EGF_CA"/>
    <property type="match status" value="8"/>
</dbReference>
<feature type="domain" description="EGF-like" evidence="7">
    <location>
        <begin position="53"/>
        <end position="91"/>
    </location>
</feature>
<dbReference type="Pfam" id="PF00008">
    <property type="entry name" value="EGF"/>
    <property type="match status" value="5"/>
</dbReference>
<keyword evidence="5" id="KW-0325">Glycoprotein</keyword>
<dbReference type="Pfam" id="PF12661">
    <property type="entry name" value="hEGF"/>
    <property type="match status" value="1"/>
</dbReference>
<feature type="disulfide bond" evidence="6">
    <location>
        <begin position="196"/>
        <end position="205"/>
    </location>
</feature>
<dbReference type="GO" id="GO:0007157">
    <property type="term" value="P:heterophilic cell-cell adhesion via plasma membrane cell adhesion molecules"/>
    <property type="evidence" value="ECO:0007669"/>
    <property type="project" value="TreeGrafter"/>
</dbReference>
<dbReference type="GO" id="GO:0005886">
    <property type="term" value="C:plasma membrane"/>
    <property type="evidence" value="ECO:0007669"/>
    <property type="project" value="TreeGrafter"/>
</dbReference>
<dbReference type="PANTHER" id="PTHR24049">
    <property type="entry name" value="CRUMBS FAMILY MEMBER"/>
    <property type="match status" value="1"/>
</dbReference>
<dbReference type="InterPro" id="IPR009030">
    <property type="entry name" value="Growth_fac_rcpt_cys_sf"/>
</dbReference>
<dbReference type="PROSITE" id="PS00022">
    <property type="entry name" value="EGF_1"/>
    <property type="match status" value="6"/>
</dbReference>
<dbReference type="Gene3D" id="2.10.25.10">
    <property type="entry name" value="Laminin"/>
    <property type="match status" value="9"/>
</dbReference>
<dbReference type="PROSITE" id="PS01187">
    <property type="entry name" value="EGF_CA"/>
    <property type="match status" value="2"/>
</dbReference>
<dbReference type="PRINTS" id="PR00010">
    <property type="entry name" value="EGFBLOOD"/>
</dbReference>
<dbReference type="EMBL" id="JAUNZN010000017">
    <property type="protein sequence ID" value="KAK4811435.1"/>
    <property type="molecule type" value="Genomic_DNA"/>
</dbReference>
<feature type="disulfide bond" evidence="6">
    <location>
        <begin position="234"/>
        <end position="243"/>
    </location>
</feature>
<comment type="caution">
    <text evidence="8">The sequence shown here is derived from an EMBL/GenBank/DDBJ whole genome shotgun (WGS) entry which is preliminary data.</text>
</comment>
<accession>A0AAN7N9U7</accession>
<evidence type="ECO:0000256" key="6">
    <source>
        <dbReference type="PROSITE-ProRule" id="PRU00076"/>
    </source>
</evidence>
<dbReference type="PROSITE" id="PS50026">
    <property type="entry name" value="EGF_3"/>
    <property type="match status" value="8"/>
</dbReference>
<dbReference type="FunFam" id="2.10.25.10:FF:000472">
    <property type="entry name" value="Uncharacterized protein, isoform A"/>
    <property type="match status" value="2"/>
</dbReference>
<feature type="domain" description="EGF-like" evidence="7">
    <location>
        <begin position="530"/>
        <end position="565"/>
    </location>
</feature>
<evidence type="ECO:0000259" key="7">
    <source>
        <dbReference type="PROSITE" id="PS50026"/>
    </source>
</evidence>
<evidence type="ECO:0000313" key="8">
    <source>
        <dbReference type="EMBL" id="KAK4811435.1"/>
    </source>
</evidence>
<gene>
    <name evidence="8" type="ORF">QYF61_005361</name>
</gene>
<dbReference type="PROSITE" id="PS01186">
    <property type="entry name" value="EGF_2"/>
    <property type="match status" value="5"/>
</dbReference>
<feature type="domain" description="EGF-like" evidence="7">
    <location>
        <begin position="132"/>
        <end position="168"/>
    </location>
</feature>
<dbReference type="InterPro" id="IPR013032">
    <property type="entry name" value="EGF-like_CS"/>
</dbReference>
<feature type="disulfide bond" evidence="6">
    <location>
        <begin position="272"/>
        <end position="281"/>
    </location>
</feature>
<feature type="domain" description="EGF-like" evidence="7">
    <location>
        <begin position="170"/>
        <end position="206"/>
    </location>
</feature>
<evidence type="ECO:0000256" key="4">
    <source>
        <dbReference type="ARBA" id="ARBA00023157"/>
    </source>
</evidence>
<organism evidence="8 9">
    <name type="scientific">Mycteria americana</name>
    <name type="common">Wood stork</name>
    <dbReference type="NCBI Taxonomy" id="33587"/>
    <lineage>
        <taxon>Eukaryota</taxon>
        <taxon>Metazoa</taxon>
        <taxon>Chordata</taxon>
        <taxon>Craniata</taxon>
        <taxon>Vertebrata</taxon>
        <taxon>Euteleostomi</taxon>
        <taxon>Archelosauria</taxon>
        <taxon>Archosauria</taxon>
        <taxon>Dinosauria</taxon>
        <taxon>Saurischia</taxon>
        <taxon>Theropoda</taxon>
        <taxon>Coelurosauria</taxon>
        <taxon>Aves</taxon>
        <taxon>Neognathae</taxon>
        <taxon>Neoaves</taxon>
        <taxon>Aequornithes</taxon>
        <taxon>Ciconiiformes</taxon>
        <taxon>Ciconiidae</taxon>
        <taxon>Mycteria</taxon>
    </lineage>
</organism>
<keyword evidence="9" id="KW-1185">Reference proteome</keyword>
<feature type="disulfide bond" evidence="6">
    <location>
        <begin position="120"/>
        <end position="129"/>
    </location>
</feature>
<dbReference type="SUPFAM" id="SSF57184">
    <property type="entry name" value="Growth factor receptor domain"/>
    <property type="match status" value="1"/>
</dbReference>
<dbReference type="GO" id="GO:0005509">
    <property type="term" value="F:calcium ion binding"/>
    <property type="evidence" value="ECO:0007669"/>
    <property type="project" value="InterPro"/>
</dbReference>
<keyword evidence="4 6" id="KW-1015">Disulfide bond</keyword>
<keyword evidence="2" id="KW-0732">Signal</keyword>
<evidence type="ECO:0000256" key="3">
    <source>
        <dbReference type="ARBA" id="ARBA00022737"/>
    </source>
</evidence>
<dbReference type="Proteomes" id="UP001333110">
    <property type="component" value="Unassembled WGS sequence"/>
</dbReference>
<sequence length="655" mass="71558">MPLPSGTSYSENDSSCSSSPCENGGSCKDLEVGYQCTCPVEPVAYTGINCELLYEACTKHNCPAHSICNGTPGLLEYECICMPGFTGIDCNININECESNPCKDPRFECVDSVNGYTCKCQTGLNGEGCQTESSVCASHPCLNNGTCVEGPGDYTCICQPGFTGANCSDNIDECASNPCQNGAICRDRVNEYSCFCVPGFQGYNCEIDINECASRPCKNNGTCLNEMDHYLCKCVPGYTGMNCDAEIDECDSDPCQNGALCNDHVGFYTCTCAPGYQGIQCEVDINECVSQPCQHNGTCHDLINSQRLDVQVTSGVPQGSLLGPVLFNIFVGDTDSGTECTLSKFANNTKLCGAVNALEGRDAIQRDLDRLERWARVNLMKFSKAKCKVVRMGRGNPKHKYRLGGEWVESSPEEKDLGVLADEKLSVTQQCVLAAQKASRILGCIKRSVTSRSREVILPFYSTLVRPHLEHCIQLWGLQHKKYMGLLERAQRRAKNMIRGLEHLSYEDRLRDYHCDCSDTGFEGDHCELDILECASEPCLNSATCMEGIKNYSCACWPGSHNISETSSSEVVCDVDTDVSWQVTQGSTVKRMWMSVRQIPVTTEGCALSDPTKPIMEHDLTSPVISAIAKQLVSSVHASQALQVSYAVKVHPVCM</sequence>
<dbReference type="InterPro" id="IPR000742">
    <property type="entry name" value="EGF"/>
</dbReference>
<dbReference type="PANTHER" id="PTHR24049:SF22">
    <property type="entry name" value="DROSOPHILA CRUMBS HOMOLOG"/>
    <property type="match status" value="1"/>
</dbReference>